<dbReference type="EMBL" id="NHOC01000005">
    <property type="protein sequence ID" value="OUM20674.1"/>
    <property type="molecule type" value="Genomic_DNA"/>
</dbReference>
<dbReference type="FunFam" id="3.40.50.970:FF:000129">
    <property type="entry name" value="Transketolase"/>
    <property type="match status" value="1"/>
</dbReference>
<dbReference type="PANTHER" id="PTHR43825">
    <property type="entry name" value="PYRUVATE DEHYDROGENASE E1 COMPONENT"/>
    <property type="match status" value="1"/>
</dbReference>
<dbReference type="SUPFAM" id="SSF52518">
    <property type="entry name" value="Thiamin diphosphate-binding fold (THDP-binding)"/>
    <property type="match status" value="1"/>
</dbReference>
<evidence type="ECO:0000256" key="3">
    <source>
        <dbReference type="ARBA" id="ARBA00023052"/>
    </source>
</evidence>
<dbReference type="PANTHER" id="PTHR43825:SF1">
    <property type="entry name" value="TRANSKETOLASE-LIKE PYRIMIDINE-BINDING DOMAIN-CONTAINING PROTEIN"/>
    <property type="match status" value="1"/>
</dbReference>
<reference evidence="5 6" key="1">
    <citation type="submission" date="2017-05" db="EMBL/GenBank/DDBJ databases">
        <title>Butyricicoccus porcorum sp. nov. a butyrate-producing bacterium from the swine intestinal tract.</title>
        <authorList>
            <person name="Trachsel J."/>
            <person name="Humphrey S."/>
            <person name="Allen H.K."/>
        </authorList>
    </citation>
    <scope>NUCLEOTIDE SEQUENCE [LARGE SCALE GENOMIC DNA]</scope>
    <source>
        <strain evidence="5">BB10</strain>
    </source>
</reference>
<organism evidence="5 6">
    <name type="scientific">Butyricicoccus porcorum</name>
    <dbReference type="NCBI Taxonomy" id="1945634"/>
    <lineage>
        <taxon>Bacteria</taxon>
        <taxon>Bacillati</taxon>
        <taxon>Bacillota</taxon>
        <taxon>Clostridia</taxon>
        <taxon>Eubacteriales</taxon>
        <taxon>Butyricicoccaceae</taxon>
        <taxon>Butyricicoccus</taxon>
    </lineage>
</organism>
<dbReference type="InterPro" id="IPR033248">
    <property type="entry name" value="Transketolase_C"/>
</dbReference>
<comment type="similarity">
    <text evidence="2">Belongs to the transketolase family.</text>
</comment>
<proteinExistence type="inferred from homology"/>
<feature type="domain" description="Transketolase-like pyrimidine-binding" evidence="4">
    <location>
        <begin position="14"/>
        <end position="181"/>
    </location>
</feature>
<dbReference type="CDD" id="cd07033">
    <property type="entry name" value="TPP_PYR_DXS_TK_like"/>
    <property type="match status" value="1"/>
</dbReference>
<dbReference type="Gene3D" id="3.40.50.970">
    <property type="match status" value="1"/>
</dbReference>
<dbReference type="Pfam" id="PF02779">
    <property type="entry name" value="Transket_pyr"/>
    <property type="match status" value="1"/>
</dbReference>
<name>A0A252F4G8_9FIRM</name>
<dbReference type="OrthoDB" id="8732661at2"/>
<dbReference type="Proteomes" id="UP000194903">
    <property type="component" value="Unassembled WGS sequence"/>
</dbReference>
<dbReference type="InterPro" id="IPR009014">
    <property type="entry name" value="Transketo_C/PFOR_II"/>
</dbReference>
<comment type="cofactor">
    <cofactor evidence="1">
        <name>thiamine diphosphate</name>
        <dbReference type="ChEBI" id="CHEBI:58937"/>
    </cofactor>
</comment>
<sequence length="324" mass="35079">MSFTLIGKHEKDKRSCRDGYVQAMLELMEADKSVVHVDCDLMGCINTKKLLAAFPERTINAGIAEANAMGIAAGLTATGKKTWIHSFGCFASRRAFDQAFMSAAYAKLGVHVLGSDPGVCAAYNGGTHMPFEDCALYMSVPDAIVIDPVDYAQVYALTKKLTAVEGRLSYMRMIRKGFTTVYADGSDFEIGKGVTLKESADDQATIIASGIMVDESLKAYEMLEAEGIKVRVIDMFTWKPIDEELIVKSAKETGAIVTAENHNCTCGLGSAVARVLSEKCPTPVEMVGVHDQFGQVGAQSFLQEAYKLTAEEIVANVKKVIARK</sequence>
<gene>
    <name evidence="5" type="ORF">CBW42_07565</name>
</gene>
<dbReference type="SUPFAM" id="SSF52922">
    <property type="entry name" value="TK C-terminal domain-like"/>
    <property type="match status" value="1"/>
</dbReference>
<accession>A0A252F4G8</accession>
<keyword evidence="3" id="KW-0786">Thiamine pyrophosphate</keyword>
<dbReference type="InterPro" id="IPR051157">
    <property type="entry name" value="PDH/Transketolase"/>
</dbReference>
<dbReference type="InterPro" id="IPR005475">
    <property type="entry name" value="Transketolase-like_Pyr-bd"/>
</dbReference>
<dbReference type="AlphaFoldDB" id="A0A252F4G8"/>
<dbReference type="Gene3D" id="3.40.50.920">
    <property type="match status" value="1"/>
</dbReference>
<keyword evidence="6" id="KW-1185">Reference proteome</keyword>
<dbReference type="Pfam" id="PF02780">
    <property type="entry name" value="Transketolase_C"/>
    <property type="match status" value="1"/>
</dbReference>
<dbReference type="RefSeq" id="WP_087019389.1">
    <property type="nucleotide sequence ID" value="NZ_CP178353.1"/>
</dbReference>
<evidence type="ECO:0000313" key="6">
    <source>
        <dbReference type="Proteomes" id="UP000194903"/>
    </source>
</evidence>
<evidence type="ECO:0000259" key="4">
    <source>
        <dbReference type="SMART" id="SM00861"/>
    </source>
</evidence>
<dbReference type="SMART" id="SM00861">
    <property type="entry name" value="Transket_pyr"/>
    <property type="match status" value="1"/>
</dbReference>
<evidence type="ECO:0000256" key="1">
    <source>
        <dbReference type="ARBA" id="ARBA00001964"/>
    </source>
</evidence>
<evidence type="ECO:0000313" key="5">
    <source>
        <dbReference type="EMBL" id="OUM20674.1"/>
    </source>
</evidence>
<comment type="caution">
    <text evidence="5">The sequence shown here is derived from an EMBL/GenBank/DDBJ whole genome shotgun (WGS) entry which is preliminary data.</text>
</comment>
<evidence type="ECO:0000256" key="2">
    <source>
        <dbReference type="ARBA" id="ARBA00007131"/>
    </source>
</evidence>
<protein>
    <submittedName>
        <fullName evidence="5">Transketolase</fullName>
    </submittedName>
</protein>
<dbReference type="InterPro" id="IPR029061">
    <property type="entry name" value="THDP-binding"/>
</dbReference>